<evidence type="ECO:0000313" key="3">
    <source>
        <dbReference type="Proteomes" id="UP001420932"/>
    </source>
</evidence>
<comment type="caution">
    <text evidence="2">The sequence shown here is derived from an EMBL/GenBank/DDBJ whole genome shotgun (WGS) entry which is preliminary data.</text>
</comment>
<evidence type="ECO:0000313" key="2">
    <source>
        <dbReference type="EMBL" id="KAK9168290.1"/>
    </source>
</evidence>
<sequence>MEGERKQVGSSSSSISSDLFGSKSNSNSSRILDSVFPPPPPSTRGSGYVRNDAVGMRRKQDADHQPWSAKTGNPGDSSKSSENGTPSKSRMSSLFQDEKTEPCYLSSSLYYGGQDLYSNPSNRGNTGSSHIFKKDSDSDDPNDSASRGNWWQGSLYY</sequence>
<feature type="compositionally biased region" description="Polar residues" evidence="1">
    <location>
        <begin position="68"/>
        <end position="95"/>
    </location>
</feature>
<evidence type="ECO:0000256" key="1">
    <source>
        <dbReference type="SAM" id="MobiDB-lite"/>
    </source>
</evidence>
<accession>A0AAP0LD21</accession>
<proteinExistence type="predicted"/>
<keyword evidence="3" id="KW-1185">Reference proteome</keyword>
<reference evidence="2 3" key="1">
    <citation type="submission" date="2024-01" db="EMBL/GenBank/DDBJ databases">
        <title>Genome assemblies of Stephania.</title>
        <authorList>
            <person name="Yang L."/>
        </authorList>
    </citation>
    <scope>NUCLEOTIDE SEQUENCE [LARGE SCALE GENOMIC DNA]</scope>
    <source>
        <strain evidence="2">YNDBR</strain>
        <tissue evidence="2">Leaf</tissue>
    </source>
</reference>
<dbReference type="EMBL" id="JBBNAF010000001">
    <property type="protein sequence ID" value="KAK9168290.1"/>
    <property type="molecule type" value="Genomic_DNA"/>
</dbReference>
<feature type="compositionally biased region" description="Polar residues" evidence="1">
    <location>
        <begin position="147"/>
        <end position="157"/>
    </location>
</feature>
<dbReference type="PANTHER" id="PTHR33738">
    <property type="entry name" value="EMB|CAB82975.1"/>
    <property type="match status" value="1"/>
</dbReference>
<name>A0AAP0LD21_9MAGN</name>
<feature type="region of interest" description="Disordered" evidence="1">
    <location>
        <begin position="115"/>
        <end position="157"/>
    </location>
</feature>
<feature type="compositionally biased region" description="Polar residues" evidence="1">
    <location>
        <begin position="116"/>
        <end position="129"/>
    </location>
</feature>
<gene>
    <name evidence="2" type="ORF">Syun_000430</name>
</gene>
<protein>
    <submittedName>
        <fullName evidence="2">Uncharacterized protein</fullName>
    </submittedName>
</protein>
<dbReference type="PANTHER" id="PTHR33738:SF8">
    <property type="entry name" value="OS05G0454500 PROTEIN"/>
    <property type="match status" value="1"/>
</dbReference>
<feature type="compositionally biased region" description="Low complexity" evidence="1">
    <location>
        <begin position="10"/>
        <end position="24"/>
    </location>
</feature>
<organism evidence="2 3">
    <name type="scientific">Stephania yunnanensis</name>
    <dbReference type="NCBI Taxonomy" id="152371"/>
    <lineage>
        <taxon>Eukaryota</taxon>
        <taxon>Viridiplantae</taxon>
        <taxon>Streptophyta</taxon>
        <taxon>Embryophyta</taxon>
        <taxon>Tracheophyta</taxon>
        <taxon>Spermatophyta</taxon>
        <taxon>Magnoliopsida</taxon>
        <taxon>Ranunculales</taxon>
        <taxon>Menispermaceae</taxon>
        <taxon>Menispermoideae</taxon>
        <taxon>Cissampelideae</taxon>
        <taxon>Stephania</taxon>
    </lineage>
</organism>
<feature type="region of interest" description="Disordered" evidence="1">
    <location>
        <begin position="1"/>
        <end position="97"/>
    </location>
</feature>
<dbReference type="AlphaFoldDB" id="A0AAP0LD21"/>
<dbReference type="Proteomes" id="UP001420932">
    <property type="component" value="Unassembled WGS sequence"/>
</dbReference>